<dbReference type="InterPro" id="IPR036508">
    <property type="entry name" value="Chitin-bd_dom_sf"/>
</dbReference>
<evidence type="ECO:0000256" key="4">
    <source>
        <dbReference type="ARBA" id="ARBA00023157"/>
    </source>
</evidence>
<dbReference type="AlphaFoldDB" id="A0A7R9P9Z2"/>
<dbReference type="SMART" id="SM00494">
    <property type="entry name" value="ChtBD2"/>
    <property type="match status" value="1"/>
</dbReference>
<dbReference type="InterPro" id="IPR002557">
    <property type="entry name" value="Chitin-bd_dom"/>
</dbReference>
<evidence type="ECO:0000256" key="3">
    <source>
        <dbReference type="ARBA" id="ARBA00022737"/>
    </source>
</evidence>
<dbReference type="PANTHER" id="PTHR23301:SF0">
    <property type="entry name" value="CHITIN-BINDING TYPE-2 DOMAIN-CONTAINING PROTEIN-RELATED"/>
    <property type="match status" value="1"/>
</dbReference>
<keyword evidence="3" id="KW-0677">Repeat</keyword>
<protein>
    <submittedName>
        <fullName evidence="8">(California timema) hypothetical protein</fullName>
    </submittedName>
</protein>
<dbReference type="InterPro" id="IPR051940">
    <property type="entry name" value="Chitin_bind-dev_reg"/>
</dbReference>
<evidence type="ECO:0000256" key="6">
    <source>
        <dbReference type="SAM" id="MobiDB-lite"/>
    </source>
</evidence>
<feature type="region of interest" description="Disordered" evidence="6">
    <location>
        <begin position="148"/>
        <end position="167"/>
    </location>
</feature>
<proteinExistence type="predicted"/>
<accession>A0A7R9P9Z2</accession>
<organism evidence="8">
    <name type="scientific">Timema californicum</name>
    <name type="common">California timema</name>
    <name type="synonym">Walking stick</name>
    <dbReference type="NCBI Taxonomy" id="61474"/>
    <lineage>
        <taxon>Eukaryota</taxon>
        <taxon>Metazoa</taxon>
        <taxon>Ecdysozoa</taxon>
        <taxon>Arthropoda</taxon>
        <taxon>Hexapoda</taxon>
        <taxon>Insecta</taxon>
        <taxon>Pterygota</taxon>
        <taxon>Neoptera</taxon>
        <taxon>Polyneoptera</taxon>
        <taxon>Phasmatodea</taxon>
        <taxon>Timematodea</taxon>
        <taxon>Timematoidea</taxon>
        <taxon>Timematidae</taxon>
        <taxon>Timema</taxon>
    </lineage>
</organism>
<feature type="compositionally biased region" description="Polar residues" evidence="6">
    <location>
        <begin position="158"/>
        <end position="167"/>
    </location>
</feature>
<feature type="domain" description="Chitin-binding type-2" evidence="7">
    <location>
        <begin position="73"/>
        <end position="133"/>
    </location>
</feature>
<dbReference type="PROSITE" id="PS50940">
    <property type="entry name" value="CHIT_BIND_II"/>
    <property type="match status" value="1"/>
</dbReference>
<sequence>MLGVKYTGEGPLMNGACRRVENHLGITTLRTPDRSLNPVITSPVCCEGARVILMAVAALAALIDYSAHVQAVPLSCPRQDSVDYTVLLPHPLDCGLYLICQFGSPTVGKCPLGLHFNPGLQVCDWPQNVGCISSVTSTTSVVSIVQELEDSNEKTESNENIETTTAA</sequence>
<dbReference type="PANTHER" id="PTHR23301">
    <property type="entry name" value="CHITIN BINDING PERITROPHIN-A"/>
    <property type="match status" value="1"/>
</dbReference>
<dbReference type="Pfam" id="PF01607">
    <property type="entry name" value="CBM_14"/>
    <property type="match status" value="1"/>
</dbReference>
<dbReference type="SUPFAM" id="SSF57625">
    <property type="entry name" value="Invertebrate chitin-binding proteins"/>
    <property type="match status" value="1"/>
</dbReference>
<dbReference type="Gene3D" id="2.170.140.10">
    <property type="entry name" value="Chitin binding domain"/>
    <property type="match status" value="1"/>
</dbReference>
<dbReference type="GO" id="GO:0005576">
    <property type="term" value="C:extracellular region"/>
    <property type="evidence" value="ECO:0007669"/>
    <property type="project" value="InterPro"/>
</dbReference>
<keyword evidence="5" id="KW-0325">Glycoprotein</keyword>
<evidence type="ECO:0000256" key="2">
    <source>
        <dbReference type="ARBA" id="ARBA00022729"/>
    </source>
</evidence>
<evidence type="ECO:0000256" key="5">
    <source>
        <dbReference type="ARBA" id="ARBA00023180"/>
    </source>
</evidence>
<dbReference type="GO" id="GO:0008061">
    <property type="term" value="F:chitin binding"/>
    <property type="evidence" value="ECO:0007669"/>
    <property type="project" value="UniProtKB-KW"/>
</dbReference>
<reference evidence="8" key="1">
    <citation type="submission" date="2020-11" db="EMBL/GenBank/DDBJ databases">
        <authorList>
            <person name="Tran Van P."/>
        </authorList>
    </citation>
    <scope>NUCLEOTIDE SEQUENCE</scope>
</reference>
<keyword evidence="4" id="KW-1015">Disulfide bond</keyword>
<evidence type="ECO:0000259" key="7">
    <source>
        <dbReference type="PROSITE" id="PS50940"/>
    </source>
</evidence>
<evidence type="ECO:0000256" key="1">
    <source>
        <dbReference type="ARBA" id="ARBA00022669"/>
    </source>
</evidence>
<name>A0A7R9P9Z2_TIMCA</name>
<evidence type="ECO:0000313" key="8">
    <source>
        <dbReference type="EMBL" id="CAD7575453.1"/>
    </source>
</evidence>
<keyword evidence="1" id="KW-0147">Chitin-binding</keyword>
<gene>
    <name evidence="8" type="ORF">TCMB3V08_LOCUS8044</name>
</gene>
<dbReference type="EMBL" id="OE183215">
    <property type="protein sequence ID" value="CAD7575453.1"/>
    <property type="molecule type" value="Genomic_DNA"/>
</dbReference>
<keyword evidence="2" id="KW-0732">Signal</keyword>